<dbReference type="AlphaFoldDB" id="Q55EL6"/>
<organism evidence="1 2">
    <name type="scientific">Dictyostelium discoideum</name>
    <name type="common">Social amoeba</name>
    <dbReference type="NCBI Taxonomy" id="44689"/>
    <lineage>
        <taxon>Eukaryota</taxon>
        <taxon>Amoebozoa</taxon>
        <taxon>Evosea</taxon>
        <taxon>Eumycetozoa</taxon>
        <taxon>Dictyostelia</taxon>
        <taxon>Dictyosteliales</taxon>
        <taxon>Dictyosteliaceae</taxon>
        <taxon>Dictyostelium</taxon>
    </lineage>
</organism>
<name>Q55EL6_DICDI</name>
<dbReference type="SMR" id="Q55EL6"/>
<reference evidence="1 2" key="1">
    <citation type="journal article" date="2005" name="Nature">
        <title>The genome of the social amoeba Dictyostelium discoideum.</title>
        <authorList>
            <consortium name="The Dictyostelium discoideum Sequencing Consortium"/>
            <person name="Eichinger L."/>
            <person name="Pachebat J.A."/>
            <person name="Glockner G."/>
            <person name="Rajandream M.A."/>
            <person name="Sucgang R."/>
            <person name="Berriman M."/>
            <person name="Song J."/>
            <person name="Olsen R."/>
            <person name="Szafranski K."/>
            <person name="Xu Q."/>
            <person name="Tunggal B."/>
            <person name="Kummerfeld S."/>
            <person name="Madera M."/>
            <person name="Konfortov B.A."/>
            <person name="Rivero F."/>
            <person name="Bankier A.T."/>
            <person name="Lehmann R."/>
            <person name="Hamlin N."/>
            <person name="Davies R."/>
            <person name="Gaudet P."/>
            <person name="Fey P."/>
            <person name="Pilcher K."/>
            <person name="Chen G."/>
            <person name="Saunders D."/>
            <person name="Sodergren E."/>
            <person name="Davis P."/>
            <person name="Kerhornou A."/>
            <person name="Nie X."/>
            <person name="Hall N."/>
            <person name="Anjard C."/>
            <person name="Hemphill L."/>
            <person name="Bason N."/>
            <person name="Farbrother P."/>
            <person name="Desany B."/>
            <person name="Just E."/>
            <person name="Morio T."/>
            <person name="Rost R."/>
            <person name="Churcher C."/>
            <person name="Cooper J."/>
            <person name="Haydock S."/>
            <person name="van Driessche N."/>
            <person name="Cronin A."/>
            <person name="Goodhead I."/>
            <person name="Muzny D."/>
            <person name="Mourier T."/>
            <person name="Pain A."/>
            <person name="Lu M."/>
            <person name="Harper D."/>
            <person name="Lindsay R."/>
            <person name="Hauser H."/>
            <person name="James K."/>
            <person name="Quiles M."/>
            <person name="Madan Babu M."/>
            <person name="Saito T."/>
            <person name="Buchrieser C."/>
            <person name="Wardroper A."/>
            <person name="Felder M."/>
            <person name="Thangavelu M."/>
            <person name="Johnson D."/>
            <person name="Knights A."/>
            <person name="Loulseged H."/>
            <person name="Mungall K."/>
            <person name="Oliver K."/>
            <person name="Price C."/>
            <person name="Quail M.A."/>
            <person name="Urushihara H."/>
            <person name="Hernandez J."/>
            <person name="Rabbinowitsch E."/>
            <person name="Steffen D."/>
            <person name="Sanders M."/>
            <person name="Ma J."/>
            <person name="Kohara Y."/>
            <person name="Sharp S."/>
            <person name="Simmonds M."/>
            <person name="Spiegler S."/>
            <person name="Tivey A."/>
            <person name="Sugano S."/>
            <person name="White B."/>
            <person name="Walker D."/>
            <person name="Woodward J."/>
            <person name="Winckler T."/>
            <person name="Tanaka Y."/>
            <person name="Shaulsky G."/>
            <person name="Schleicher M."/>
            <person name="Weinstock G."/>
            <person name="Rosenthal A."/>
            <person name="Cox E.C."/>
            <person name="Chisholm R.L."/>
            <person name="Gibbs R."/>
            <person name="Loomis W.F."/>
            <person name="Platzer M."/>
            <person name="Kay R.R."/>
            <person name="Williams J."/>
            <person name="Dear P.H."/>
            <person name="Noegel A.A."/>
            <person name="Barrell B."/>
            <person name="Kuspa A."/>
        </authorList>
    </citation>
    <scope>NUCLEOTIDE SEQUENCE [LARGE SCALE GENOMIC DNA]</scope>
    <source>
        <strain evidence="1 2">AX4</strain>
    </source>
</reference>
<dbReference type="InParanoid" id="Q55EL6"/>
<keyword evidence="2" id="KW-1185">Reference proteome</keyword>
<dbReference type="EMBL" id="AAFI02000004">
    <property type="protein sequence ID" value="EAL73008.1"/>
    <property type="molecule type" value="Genomic_DNA"/>
</dbReference>
<dbReference type="VEuPathDB" id="AmoebaDB:DDB_G0268838"/>
<dbReference type="Proteomes" id="UP000002195">
    <property type="component" value="Unassembled WGS sequence"/>
</dbReference>
<evidence type="ECO:0000313" key="1">
    <source>
        <dbReference type="EMBL" id="EAL73008.1"/>
    </source>
</evidence>
<dbReference type="dictyBase" id="DDB_G0268838"/>
<proteinExistence type="predicted"/>
<gene>
    <name evidence="1" type="ORF">DDB_G0268838</name>
</gene>
<protein>
    <submittedName>
        <fullName evidence="1">Uncharacterized protein</fullName>
    </submittedName>
</protein>
<accession>Q55EL6</accession>
<dbReference type="GeneID" id="8616697"/>
<dbReference type="RefSeq" id="XP_647004.1">
    <property type="nucleotide sequence ID" value="XM_641912.1"/>
</dbReference>
<comment type="caution">
    <text evidence="1">The sequence shown here is derived from an EMBL/GenBank/DDBJ whole genome shotgun (WGS) entry which is preliminary data.</text>
</comment>
<sequence>MGNIAIKQNSTDFYIEKVKKFIGAFGRLNEKEALEFIKENLDEEYQHVIKLECGTESKVLGHQQTLEYWKLALKNKWKGAYVLGKVQPNDDDDGKVRIKCIFQNLIDIQDRDIYNYFILFAIYDSTTKLLESCIYQEVTTLYLKDVKNLIDNNKL</sequence>
<dbReference type="HOGENOM" id="CLU_1698768_0_0_1"/>
<dbReference type="KEGG" id="ddi:DDB_G0268838"/>
<dbReference type="PaxDb" id="44689-DDB0190073"/>
<evidence type="ECO:0000313" key="2">
    <source>
        <dbReference type="Proteomes" id="UP000002195"/>
    </source>
</evidence>